<name>A0A3B1BDC4_9ZZZZ</name>
<protein>
    <recommendedName>
        <fullName evidence="1">GspL cytoplasmic actin-ATPase-like domain-containing protein</fullName>
    </recommendedName>
</protein>
<feature type="non-terminal residue" evidence="2">
    <location>
        <position position="113"/>
    </location>
</feature>
<dbReference type="SUPFAM" id="SSF53067">
    <property type="entry name" value="Actin-like ATPase domain"/>
    <property type="match status" value="1"/>
</dbReference>
<dbReference type="GO" id="GO:0015627">
    <property type="term" value="C:type II protein secretion system complex"/>
    <property type="evidence" value="ECO:0007669"/>
    <property type="project" value="InterPro"/>
</dbReference>
<evidence type="ECO:0000259" key="1">
    <source>
        <dbReference type="Pfam" id="PF05134"/>
    </source>
</evidence>
<dbReference type="InterPro" id="IPR007812">
    <property type="entry name" value="T2SS_protein-GspL"/>
</dbReference>
<reference evidence="2" key="1">
    <citation type="submission" date="2018-06" db="EMBL/GenBank/DDBJ databases">
        <authorList>
            <person name="Zhirakovskaya E."/>
        </authorList>
    </citation>
    <scope>NUCLEOTIDE SEQUENCE</scope>
</reference>
<proteinExistence type="predicted"/>
<dbReference type="NCBIfam" id="TIGR01709">
    <property type="entry name" value="typeII_sec_gspL"/>
    <property type="match status" value="1"/>
</dbReference>
<accession>A0A3B1BDC4</accession>
<dbReference type="InterPro" id="IPR024230">
    <property type="entry name" value="GspL_cyto_dom"/>
</dbReference>
<dbReference type="AlphaFoldDB" id="A0A3B1BDC4"/>
<dbReference type="GO" id="GO:0015628">
    <property type="term" value="P:protein secretion by the type II secretion system"/>
    <property type="evidence" value="ECO:0007669"/>
    <property type="project" value="InterPro"/>
</dbReference>
<dbReference type="Pfam" id="PF05134">
    <property type="entry name" value="T2SSL"/>
    <property type="match status" value="1"/>
</dbReference>
<sequence>MLSIFIDEKWPDSNGIADLSWTLFKTGDAEAITGIAHDKSELPKTRKVEVVVPASVASITAVDVPKQNRKLMIKALRFVVEEESADDPEKLHVAPADDYLPDGRLPVAIIDRQ</sequence>
<dbReference type="InterPro" id="IPR043129">
    <property type="entry name" value="ATPase_NBD"/>
</dbReference>
<organism evidence="2">
    <name type="scientific">hydrothermal vent metagenome</name>
    <dbReference type="NCBI Taxonomy" id="652676"/>
    <lineage>
        <taxon>unclassified sequences</taxon>
        <taxon>metagenomes</taxon>
        <taxon>ecological metagenomes</taxon>
    </lineage>
</organism>
<feature type="domain" description="GspL cytoplasmic actin-ATPase-like" evidence="1">
    <location>
        <begin position="19"/>
        <end position="97"/>
    </location>
</feature>
<dbReference type="Gene3D" id="3.30.420.380">
    <property type="match status" value="1"/>
</dbReference>
<dbReference type="EMBL" id="UOGC01000023">
    <property type="protein sequence ID" value="VAX16276.1"/>
    <property type="molecule type" value="Genomic_DNA"/>
</dbReference>
<gene>
    <name evidence="2" type="ORF">MNBD_NITROSPINAE01-503</name>
</gene>
<evidence type="ECO:0000313" key="2">
    <source>
        <dbReference type="EMBL" id="VAX16276.1"/>
    </source>
</evidence>
<dbReference type="GO" id="GO:0009276">
    <property type="term" value="C:Gram-negative-bacterium-type cell wall"/>
    <property type="evidence" value="ECO:0007669"/>
    <property type="project" value="InterPro"/>
</dbReference>